<dbReference type="Proteomes" id="UP000606193">
    <property type="component" value="Unassembled WGS sequence"/>
</dbReference>
<evidence type="ECO:0000313" key="1">
    <source>
        <dbReference type="EMBL" id="MBC8563279.1"/>
    </source>
</evidence>
<protein>
    <submittedName>
        <fullName evidence="1">SH3 domain-containing protein</fullName>
    </submittedName>
</protein>
<evidence type="ECO:0000313" key="2">
    <source>
        <dbReference type="Proteomes" id="UP000606193"/>
    </source>
</evidence>
<accession>A0ABR7N3R9</accession>
<dbReference type="EMBL" id="JACRSX010000018">
    <property type="protein sequence ID" value="MBC8563279.1"/>
    <property type="molecule type" value="Genomic_DNA"/>
</dbReference>
<reference evidence="1 2" key="1">
    <citation type="submission" date="2020-08" db="EMBL/GenBank/DDBJ databases">
        <title>Genome public.</title>
        <authorList>
            <person name="Liu C."/>
            <person name="Sun Q."/>
        </authorList>
    </citation>
    <scope>NUCLEOTIDE SEQUENCE [LARGE SCALE GENOMIC DNA]</scope>
    <source>
        <strain evidence="1 2">NSJ-37</strain>
    </source>
</reference>
<keyword evidence="2" id="KW-1185">Reference proteome</keyword>
<gene>
    <name evidence="1" type="ORF">H8704_11700</name>
</gene>
<dbReference type="RefSeq" id="WP_249298376.1">
    <property type="nucleotide sequence ID" value="NZ_JACRSX010000018.1"/>
</dbReference>
<name>A0ABR7N3R9_9FIRM</name>
<proteinExistence type="predicted"/>
<dbReference type="Gene3D" id="2.30.30.40">
    <property type="entry name" value="SH3 Domains"/>
    <property type="match status" value="1"/>
</dbReference>
<comment type="caution">
    <text evidence="1">The sequence shown here is derived from an EMBL/GenBank/DDBJ whole genome shotgun (WGS) entry which is preliminary data.</text>
</comment>
<sequence>MLFAMVMCLSIFLQNNITEVRATQVSEDRLLESSLDVAENEYQGDEIGVGVILANQQERKIDENASIVGNGVRLRKRPNVDATILELMYNNESVCINYTKSGETGGRWFYVKRVKTGTWGWVKHNYVYEWD</sequence>
<organism evidence="1 2">
    <name type="scientific">Jutongia huaianensis</name>
    <dbReference type="NCBI Taxonomy" id="2763668"/>
    <lineage>
        <taxon>Bacteria</taxon>
        <taxon>Bacillati</taxon>
        <taxon>Bacillota</taxon>
        <taxon>Clostridia</taxon>
        <taxon>Lachnospirales</taxon>
        <taxon>Lachnospiraceae</taxon>
        <taxon>Jutongia</taxon>
    </lineage>
</organism>